<evidence type="ECO:0000259" key="10">
    <source>
        <dbReference type="PROSITE" id="PS50109"/>
    </source>
</evidence>
<dbReference type="Gene3D" id="1.10.10.60">
    <property type="entry name" value="Homeodomain-like"/>
    <property type="match status" value="1"/>
</dbReference>
<dbReference type="Pfam" id="PF07494">
    <property type="entry name" value="Reg_prop"/>
    <property type="match status" value="4"/>
</dbReference>
<evidence type="ECO:0000256" key="5">
    <source>
        <dbReference type="ARBA" id="ARBA00023125"/>
    </source>
</evidence>
<dbReference type="SMART" id="SM00387">
    <property type="entry name" value="HATPase_c"/>
    <property type="match status" value="1"/>
</dbReference>
<dbReference type="SMART" id="SM00388">
    <property type="entry name" value="HisKA"/>
    <property type="match status" value="1"/>
</dbReference>
<dbReference type="PANTHER" id="PTHR43547:SF2">
    <property type="entry name" value="HYBRID SIGNAL TRANSDUCTION HISTIDINE KINASE C"/>
    <property type="match status" value="1"/>
</dbReference>
<feature type="domain" description="Response regulatory" evidence="11">
    <location>
        <begin position="1082"/>
        <end position="1197"/>
    </location>
</feature>
<dbReference type="EMBL" id="JBBEUB010000002">
    <property type="protein sequence ID" value="MEJ2902748.1"/>
    <property type="molecule type" value="Genomic_DNA"/>
</dbReference>
<dbReference type="Gene3D" id="2.130.10.10">
    <property type="entry name" value="YVTN repeat-like/Quinoprotein amine dehydrogenase"/>
    <property type="match status" value="2"/>
</dbReference>
<dbReference type="InterPro" id="IPR013783">
    <property type="entry name" value="Ig-like_fold"/>
</dbReference>
<dbReference type="InterPro" id="IPR011110">
    <property type="entry name" value="Reg_prop"/>
</dbReference>
<evidence type="ECO:0000256" key="4">
    <source>
        <dbReference type="ARBA" id="ARBA00023015"/>
    </source>
</evidence>
<feature type="domain" description="Histidine kinase" evidence="10">
    <location>
        <begin position="829"/>
        <end position="1045"/>
    </location>
</feature>
<dbReference type="InterPro" id="IPR011006">
    <property type="entry name" value="CheY-like_superfamily"/>
</dbReference>
<keyword evidence="8" id="KW-0812">Transmembrane</keyword>
<dbReference type="Gene3D" id="1.10.287.130">
    <property type="match status" value="1"/>
</dbReference>
<evidence type="ECO:0000256" key="7">
    <source>
        <dbReference type="PROSITE-ProRule" id="PRU00169"/>
    </source>
</evidence>
<dbReference type="PROSITE" id="PS00041">
    <property type="entry name" value="HTH_ARAC_FAMILY_1"/>
    <property type="match status" value="1"/>
</dbReference>
<evidence type="ECO:0000259" key="9">
    <source>
        <dbReference type="PROSITE" id="PS01124"/>
    </source>
</evidence>
<proteinExistence type="predicted"/>
<dbReference type="Proteomes" id="UP001378956">
    <property type="component" value="Unassembled WGS sequence"/>
</dbReference>
<dbReference type="Pfam" id="PF12833">
    <property type="entry name" value="HTH_18"/>
    <property type="match status" value="1"/>
</dbReference>
<protein>
    <recommendedName>
        <fullName evidence="2">histidine kinase</fullName>
        <ecNumber evidence="2">2.7.13.3</ecNumber>
    </recommendedName>
</protein>
<dbReference type="InterPro" id="IPR018062">
    <property type="entry name" value="HTH_AraC-typ_CS"/>
</dbReference>
<dbReference type="SUPFAM" id="SSF47384">
    <property type="entry name" value="Homodimeric domain of signal transducing histidine kinase"/>
    <property type="match status" value="1"/>
</dbReference>
<accession>A0ABU8NNE8</accession>
<dbReference type="InterPro" id="IPR036097">
    <property type="entry name" value="HisK_dim/P_sf"/>
</dbReference>
<gene>
    <name evidence="12" type="ORF">WAE58_09930</name>
</gene>
<dbReference type="SUPFAM" id="SSF63829">
    <property type="entry name" value="Calcium-dependent phosphotriesterase"/>
    <property type="match status" value="2"/>
</dbReference>
<comment type="catalytic activity">
    <reaction evidence="1">
        <text>ATP + protein L-histidine = ADP + protein N-phospho-L-histidine.</text>
        <dbReference type="EC" id="2.7.13.3"/>
    </reaction>
</comment>
<dbReference type="InterPro" id="IPR005467">
    <property type="entry name" value="His_kinase_dom"/>
</dbReference>
<evidence type="ECO:0000256" key="1">
    <source>
        <dbReference type="ARBA" id="ARBA00000085"/>
    </source>
</evidence>
<dbReference type="InterPro" id="IPR009057">
    <property type="entry name" value="Homeodomain-like_sf"/>
</dbReference>
<evidence type="ECO:0000313" key="13">
    <source>
        <dbReference type="Proteomes" id="UP001378956"/>
    </source>
</evidence>
<reference evidence="12 13" key="1">
    <citation type="submission" date="2024-03" db="EMBL/GenBank/DDBJ databases">
        <title>Sequence of Lycoming College Course Isolates.</title>
        <authorList>
            <person name="Plotts O."/>
            <person name="Newman J."/>
        </authorList>
    </citation>
    <scope>NUCLEOTIDE SEQUENCE [LARGE SCALE GENOMIC DNA]</scope>
    <source>
        <strain evidence="12 13">CJB-3</strain>
    </source>
</reference>
<dbReference type="SUPFAM" id="SSF55874">
    <property type="entry name" value="ATPase domain of HSP90 chaperone/DNA topoisomerase II/histidine kinase"/>
    <property type="match status" value="1"/>
</dbReference>
<dbReference type="CDD" id="cd00082">
    <property type="entry name" value="HisKA"/>
    <property type="match status" value="1"/>
</dbReference>
<dbReference type="SMART" id="SM00342">
    <property type="entry name" value="HTH_ARAC"/>
    <property type="match status" value="1"/>
</dbReference>
<dbReference type="Gene3D" id="2.60.40.10">
    <property type="entry name" value="Immunoglobulins"/>
    <property type="match status" value="1"/>
</dbReference>
<feature type="modified residue" description="4-aspartylphosphate" evidence="7">
    <location>
        <position position="1130"/>
    </location>
</feature>
<evidence type="ECO:0000256" key="8">
    <source>
        <dbReference type="SAM" id="Phobius"/>
    </source>
</evidence>
<name>A0ABU8NNE8_9SPHI</name>
<dbReference type="PROSITE" id="PS50109">
    <property type="entry name" value="HIS_KIN"/>
    <property type="match status" value="1"/>
</dbReference>
<evidence type="ECO:0000256" key="2">
    <source>
        <dbReference type="ARBA" id="ARBA00012438"/>
    </source>
</evidence>
<organism evidence="12 13">
    <name type="scientific">Pedobacter panaciterrae</name>
    <dbReference type="NCBI Taxonomy" id="363849"/>
    <lineage>
        <taxon>Bacteria</taxon>
        <taxon>Pseudomonadati</taxon>
        <taxon>Bacteroidota</taxon>
        <taxon>Sphingobacteriia</taxon>
        <taxon>Sphingobacteriales</taxon>
        <taxon>Sphingobacteriaceae</taxon>
        <taxon>Pedobacter</taxon>
    </lineage>
</organism>
<keyword evidence="4" id="KW-0805">Transcription regulation</keyword>
<dbReference type="SUPFAM" id="SSF52172">
    <property type="entry name" value="CheY-like"/>
    <property type="match status" value="1"/>
</dbReference>
<dbReference type="Pfam" id="PF02518">
    <property type="entry name" value="HATPase_c"/>
    <property type="match status" value="1"/>
</dbReference>
<dbReference type="InterPro" id="IPR015943">
    <property type="entry name" value="WD40/YVTN_repeat-like_dom_sf"/>
</dbReference>
<feature type="domain" description="HTH araC/xylS-type" evidence="9">
    <location>
        <begin position="1229"/>
        <end position="1328"/>
    </location>
</feature>
<dbReference type="SMART" id="SM00448">
    <property type="entry name" value="REC"/>
    <property type="match status" value="1"/>
</dbReference>
<dbReference type="PROSITE" id="PS50110">
    <property type="entry name" value="RESPONSE_REGULATORY"/>
    <property type="match status" value="1"/>
</dbReference>
<dbReference type="SUPFAM" id="SSF46689">
    <property type="entry name" value="Homeodomain-like"/>
    <property type="match status" value="1"/>
</dbReference>
<dbReference type="EC" id="2.7.13.3" evidence="2"/>
<dbReference type="Pfam" id="PF00512">
    <property type="entry name" value="HisKA"/>
    <property type="match status" value="1"/>
</dbReference>
<dbReference type="Gene3D" id="3.30.565.10">
    <property type="entry name" value="Histidine kinase-like ATPase, C-terminal domain"/>
    <property type="match status" value="1"/>
</dbReference>
<dbReference type="InterPro" id="IPR001789">
    <property type="entry name" value="Sig_transdc_resp-reg_receiver"/>
</dbReference>
<dbReference type="InterPro" id="IPR011123">
    <property type="entry name" value="Y_Y_Y"/>
</dbReference>
<dbReference type="Pfam" id="PF07495">
    <property type="entry name" value="Y_Y_Y"/>
    <property type="match status" value="1"/>
</dbReference>
<comment type="caution">
    <text evidence="12">The sequence shown here is derived from an EMBL/GenBank/DDBJ whole genome shotgun (WGS) entry which is preliminary data.</text>
</comment>
<dbReference type="InterPro" id="IPR036890">
    <property type="entry name" value="HATPase_C_sf"/>
</dbReference>
<keyword evidence="6" id="KW-0804">Transcription</keyword>
<feature type="transmembrane region" description="Helical" evidence="8">
    <location>
        <begin position="776"/>
        <end position="797"/>
    </location>
</feature>
<dbReference type="PANTHER" id="PTHR43547">
    <property type="entry name" value="TWO-COMPONENT HISTIDINE KINASE"/>
    <property type="match status" value="1"/>
</dbReference>
<dbReference type="InterPro" id="IPR003661">
    <property type="entry name" value="HisK_dim/P_dom"/>
</dbReference>
<dbReference type="RefSeq" id="WP_337716327.1">
    <property type="nucleotide sequence ID" value="NZ_JBBEUB010000002.1"/>
</dbReference>
<dbReference type="InterPro" id="IPR018060">
    <property type="entry name" value="HTH_AraC"/>
</dbReference>
<keyword evidence="8" id="KW-1133">Transmembrane helix</keyword>
<dbReference type="Gene3D" id="3.40.50.2300">
    <property type="match status" value="1"/>
</dbReference>
<evidence type="ECO:0000313" key="12">
    <source>
        <dbReference type="EMBL" id="MEJ2902748.1"/>
    </source>
</evidence>
<keyword evidence="3 7" id="KW-0597">Phosphoprotein</keyword>
<evidence type="ECO:0000256" key="3">
    <source>
        <dbReference type="ARBA" id="ARBA00022553"/>
    </source>
</evidence>
<dbReference type="Pfam" id="PF00072">
    <property type="entry name" value="Response_reg"/>
    <property type="match status" value="1"/>
</dbReference>
<keyword evidence="8" id="KW-0472">Membrane</keyword>
<keyword evidence="13" id="KW-1185">Reference proteome</keyword>
<dbReference type="InterPro" id="IPR003594">
    <property type="entry name" value="HATPase_dom"/>
</dbReference>
<evidence type="ECO:0000259" key="11">
    <source>
        <dbReference type="PROSITE" id="PS50110"/>
    </source>
</evidence>
<dbReference type="PROSITE" id="PS01124">
    <property type="entry name" value="HTH_ARAC_FAMILY_2"/>
    <property type="match status" value="1"/>
</dbReference>
<dbReference type="CDD" id="cd17574">
    <property type="entry name" value="REC_OmpR"/>
    <property type="match status" value="1"/>
</dbReference>
<evidence type="ECO:0000256" key="6">
    <source>
        <dbReference type="ARBA" id="ARBA00023163"/>
    </source>
</evidence>
<sequence>MKKLTTTALFLFVFLNLLKAQPYYFRHYQVEQGLSYNSVFSIVQDSKGFLWFGTKDGLNRFDGYSFKVFRSKPGDTTSLRNNVIRAIFEDARKQLWVGTSNGLYCYNDTTQQFKLVPITLNKGVWDMKSHGNGDICFIADRKLYKYNRSRRTFEEFSKHQDFEATATTFSSDGTLWVSSPEGLIRKYNKAEDSFTSFNLFKDSPPVISHWIDKIYATASNSILIGTSHQGVKLFDLATLSYKDILTFNKDKTSIYAKNFIHNSGDEYWVATESGVFVYNLKTGKYTNLRKNPNDRYAISDNAVYTFAKDKEGGIWIGTYFGGVNYYPKPFTFFDKFFPQNNKRSLSGSAIREICNDKFGNLWVGTEDAGVNKISPNGDFTAFIPDGSKTSIAHTNIHGLKAIGDELWIGTYEQGLDILDIKSGKVIRHYDKGDAPNALKSNFVDCFYQTRSGNILVGTADGLHRYNKTTRDFTLIKEVPQNFHYTAITEDADGTIWTATISGGLLYFNPKTNKHGFYRNVAQNENSLSDNFVNGVFISADKTLWVTTENGLNQFNPVDKTFKRYGTKDGFPSDVFYKTEEDKVGNLWISSSKGLICYNPKTKKIRVYTTANGLLSDQFNYNSSFQDASGQIYFGSVNGLVSFNPSQFKQNTIVPQVYITGFQVFNQELLINAEGSPLKKSISYTDQINLNYDQSTFSIDFAALAYTDHETAEYAYKLEGVDKDFTYLKKNRRVFYTKLSPGKYTFLVKGANSSGVWNETPRELIIEISPPFWLSGWAYLFYLLLFIAAVYALVVYTTNKIKFRNKRRIEQLENQKEREIYEAKIEFFTQITHEIRTPLTLIKGPLETVIKKYAPVPEVLNYLLTMEKNADRLLHLTNQLLDFRKIESKEYSLNLMKSNISEILREHYLRFKNAAEEKQIHFQLNLPHTEFYSKADAEALNKILSNLLSNAIKYSDKRVDILLLSTDPDSNQYAIVVKNDGFLIPEEMRERIFDSFVRLKETSNQIGTGIGLALARSLSRLHGGTLTFHADENEMNVFEVKLPYYPTNEPIEEKSVQQEIITVPVYQEVSPEIENTIQEAKPLILLVDDNADILQFIAKELSSTYNCITAANGQIALDMIKEHSVQLIVSDVMMPVMDGYELCRQIKTNLDYSHIPLILLTAKSAFQSKIEGLEIGADAYIEKPFSPQHLQVQIQNLLFNRNQLKDYFVRSPLIHIKSIAHTKPDEILLEKLNDFILKNIANRDLDVDKLAETLNMSRATFYRKIKSISNLSPNELINITRLKKAAELLVETNYKIQQIADLTGFTSQSQLGRAFTKQFGVTPSEYANNFIRKNE</sequence>
<keyword evidence="5" id="KW-0238">DNA-binding</keyword>